<dbReference type="EMBL" id="MVIM01000006">
    <property type="protein sequence ID" value="ORB65230.1"/>
    <property type="molecule type" value="Genomic_DNA"/>
</dbReference>
<proteinExistence type="predicted"/>
<dbReference type="STRING" id="75922.BST47_14160"/>
<name>A0A1X0JRC2_9MYCO</name>
<protein>
    <submittedName>
        <fullName evidence="2">Uncharacterized protein</fullName>
    </submittedName>
</protein>
<organism evidence="2 3">
    <name type="scientific">Mycolicibacterium tusciae</name>
    <dbReference type="NCBI Taxonomy" id="75922"/>
    <lineage>
        <taxon>Bacteria</taxon>
        <taxon>Bacillati</taxon>
        <taxon>Actinomycetota</taxon>
        <taxon>Actinomycetes</taxon>
        <taxon>Mycobacteriales</taxon>
        <taxon>Mycobacteriaceae</taxon>
        <taxon>Mycolicibacterium</taxon>
    </lineage>
</organism>
<feature type="region of interest" description="Disordered" evidence="1">
    <location>
        <begin position="84"/>
        <end position="114"/>
    </location>
</feature>
<evidence type="ECO:0000313" key="2">
    <source>
        <dbReference type="EMBL" id="ORB65230.1"/>
    </source>
</evidence>
<evidence type="ECO:0000313" key="3">
    <source>
        <dbReference type="Proteomes" id="UP000192411"/>
    </source>
</evidence>
<comment type="caution">
    <text evidence="2">The sequence shown here is derived from an EMBL/GenBank/DDBJ whole genome shotgun (WGS) entry which is preliminary data.</text>
</comment>
<evidence type="ECO:0000256" key="1">
    <source>
        <dbReference type="SAM" id="MobiDB-lite"/>
    </source>
</evidence>
<dbReference type="AlphaFoldDB" id="A0A1X0JRC2"/>
<keyword evidence="3" id="KW-1185">Reference proteome</keyword>
<dbReference type="Proteomes" id="UP000192411">
    <property type="component" value="Unassembled WGS sequence"/>
</dbReference>
<accession>A0A1X0JRC2</accession>
<sequence>MAVMAEMFEAEIAEAYRPKGKQNGGRAAVRHVAGKGIGDPGREPGLDSQEVSLTSYAHFVADDLLAQVVMERILAGVATRRHTRRAGLTRRRNRPAARRFRAGSCAGPRPRWPS</sequence>
<gene>
    <name evidence="2" type="ORF">BST47_14160</name>
</gene>
<reference evidence="2 3" key="1">
    <citation type="submission" date="2017-02" db="EMBL/GenBank/DDBJ databases">
        <title>The new phylogeny of genus Mycobacterium.</title>
        <authorList>
            <person name="Tortoli E."/>
            <person name="Trovato A."/>
            <person name="Cirillo D.M."/>
        </authorList>
    </citation>
    <scope>NUCLEOTIDE SEQUENCE [LARGE SCALE GENOMIC DNA]</scope>
    <source>
        <strain evidence="2 3">DSM 44338</strain>
    </source>
</reference>
<feature type="compositionally biased region" description="Basic residues" evidence="1">
    <location>
        <begin position="84"/>
        <end position="101"/>
    </location>
</feature>